<accession>A0A7C8IGL4</accession>
<evidence type="ECO:0000313" key="2">
    <source>
        <dbReference type="Proteomes" id="UP000481861"/>
    </source>
</evidence>
<comment type="caution">
    <text evidence="1">The sequence shown here is derived from an EMBL/GenBank/DDBJ whole genome shotgun (WGS) entry which is preliminary data.</text>
</comment>
<gene>
    <name evidence="1" type="ORF">BDV95DRAFT_591295</name>
</gene>
<reference evidence="1 2" key="1">
    <citation type="submission" date="2020-01" db="EMBL/GenBank/DDBJ databases">
        <authorList>
            <consortium name="DOE Joint Genome Institute"/>
            <person name="Haridas S."/>
            <person name="Albert R."/>
            <person name="Binder M."/>
            <person name="Bloem J."/>
            <person name="Labutti K."/>
            <person name="Salamov A."/>
            <person name="Andreopoulos B."/>
            <person name="Baker S.E."/>
            <person name="Barry K."/>
            <person name="Bills G."/>
            <person name="Bluhm B.H."/>
            <person name="Cannon C."/>
            <person name="Castanera R."/>
            <person name="Culley D.E."/>
            <person name="Daum C."/>
            <person name="Ezra D."/>
            <person name="Gonzalez J.B."/>
            <person name="Henrissat B."/>
            <person name="Kuo A."/>
            <person name="Liang C."/>
            <person name="Lipzen A."/>
            <person name="Lutzoni F."/>
            <person name="Magnuson J."/>
            <person name="Mondo S."/>
            <person name="Nolan M."/>
            <person name="Ohm R."/>
            <person name="Pangilinan J."/>
            <person name="Park H.-J.H."/>
            <person name="Ramirez L."/>
            <person name="Alfaro M."/>
            <person name="Sun H."/>
            <person name="Tritt A."/>
            <person name="Yoshinaga Y."/>
            <person name="Zwiers L.-H.L."/>
            <person name="Turgeon B.G."/>
            <person name="Goodwin S.B."/>
            <person name="Spatafora J.W."/>
            <person name="Crous P.W."/>
            <person name="Grigoriev I.V."/>
        </authorList>
    </citation>
    <scope>NUCLEOTIDE SEQUENCE [LARGE SCALE GENOMIC DNA]</scope>
    <source>
        <strain evidence="1 2">CBS 611.86</strain>
    </source>
</reference>
<protein>
    <submittedName>
        <fullName evidence="1">Uncharacterized protein</fullName>
    </submittedName>
</protein>
<dbReference type="AlphaFoldDB" id="A0A7C8IGL4"/>
<dbReference type="EMBL" id="JAADJZ010000004">
    <property type="protein sequence ID" value="KAF2875873.1"/>
    <property type="molecule type" value="Genomic_DNA"/>
</dbReference>
<evidence type="ECO:0000313" key="1">
    <source>
        <dbReference type="EMBL" id="KAF2875873.1"/>
    </source>
</evidence>
<dbReference type="OrthoDB" id="3693648at2759"/>
<sequence length="172" mass="19611">MLDFLGGMFVTEPPCKSLAIYHINRNKAFTPGLRTKFYPSVLSLEYYGLMEPLGPVHNEDGIQVCDLVAALRRFSPKVLSTWRREVEELADKVANGHWVDDIWQVPAAPTFIILLDNEALRNEDARTCHIIRAAQLAASDWRAERQTAWGVPRDLIELAKTTTVRHQVNWDI</sequence>
<name>A0A7C8IGL4_9PLEO</name>
<proteinExistence type="predicted"/>
<organism evidence="1 2">
    <name type="scientific">Massariosphaeria phaeospora</name>
    <dbReference type="NCBI Taxonomy" id="100035"/>
    <lineage>
        <taxon>Eukaryota</taxon>
        <taxon>Fungi</taxon>
        <taxon>Dikarya</taxon>
        <taxon>Ascomycota</taxon>
        <taxon>Pezizomycotina</taxon>
        <taxon>Dothideomycetes</taxon>
        <taxon>Pleosporomycetidae</taxon>
        <taxon>Pleosporales</taxon>
        <taxon>Pleosporales incertae sedis</taxon>
        <taxon>Massariosphaeria</taxon>
    </lineage>
</organism>
<keyword evidence="2" id="KW-1185">Reference proteome</keyword>
<dbReference type="Proteomes" id="UP000481861">
    <property type="component" value="Unassembled WGS sequence"/>
</dbReference>